<dbReference type="Proteomes" id="UP000176005">
    <property type="component" value="Unassembled WGS sequence"/>
</dbReference>
<evidence type="ECO:0000256" key="1">
    <source>
        <dbReference type="SAM" id="MobiDB-lite"/>
    </source>
</evidence>
<gene>
    <name evidence="2" type="ORF">AN218_03645</name>
</gene>
<reference evidence="2 3" key="1">
    <citation type="journal article" date="2016" name="Front. Microbiol.">
        <title>Comparative Genomics Analysis of Streptomyces Species Reveals Their Adaptation to the Marine Environment and Their Diversity at the Genomic Level.</title>
        <authorList>
            <person name="Tian X."/>
            <person name="Zhang Z."/>
            <person name="Yang T."/>
            <person name="Chen M."/>
            <person name="Li J."/>
            <person name="Chen F."/>
            <person name="Yang J."/>
            <person name="Li W."/>
            <person name="Zhang B."/>
            <person name="Zhang Z."/>
            <person name="Wu J."/>
            <person name="Zhang C."/>
            <person name="Long L."/>
            <person name="Xiao J."/>
        </authorList>
    </citation>
    <scope>NUCLEOTIDE SEQUENCE [LARGE SCALE GENOMIC DNA]</scope>
    <source>
        <strain evidence="2 3">SCSIO 10429</strain>
    </source>
</reference>
<evidence type="ECO:0000313" key="3">
    <source>
        <dbReference type="Proteomes" id="UP000176005"/>
    </source>
</evidence>
<name>A0A1E7LB32_9ACTN</name>
<organism evidence="2 3">
    <name type="scientific">Streptomyces nanshensis</name>
    <dbReference type="NCBI Taxonomy" id="518642"/>
    <lineage>
        <taxon>Bacteria</taxon>
        <taxon>Bacillati</taxon>
        <taxon>Actinomycetota</taxon>
        <taxon>Actinomycetes</taxon>
        <taxon>Kitasatosporales</taxon>
        <taxon>Streptomycetaceae</taxon>
        <taxon>Streptomyces</taxon>
    </lineage>
</organism>
<accession>A0A1E7LB32</accession>
<protein>
    <submittedName>
        <fullName evidence="2">Uncharacterized protein</fullName>
    </submittedName>
</protein>
<comment type="caution">
    <text evidence="2">The sequence shown here is derived from an EMBL/GenBank/DDBJ whole genome shotgun (WGS) entry which is preliminary data.</text>
</comment>
<evidence type="ECO:0000313" key="2">
    <source>
        <dbReference type="EMBL" id="OEV13406.1"/>
    </source>
</evidence>
<feature type="region of interest" description="Disordered" evidence="1">
    <location>
        <begin position="1"/>
        <end position="35"/>
    </location>
</feature>
<keyword evidence="3" id="KW-1185">Reference proteome</keyword>
<dbReference type="AlphaFoldDB" id="A0A1E7LB32"/>
<sequence>MLTVIGRAQPPEAAGRDGSERHRAARSAGESPGCRVRAATAVAASAREDHCALSGTREAV</sequence>
<dbReference type="EMBL" id="LJGW01000074">
    <property type="protein sequence ID" value="OEV13406.1"/>
    <property type="molecule type" value="Genomic_DNA"/>
</dbReference>
<proteinExistence type="predicted"/>